<organism evidence="2 3">
    <name type="scientific">Campylobacter concisus</name>
    <dbReference type="NCBI Taxonomy" id="199"/>
    <lineage>
        <taxon>Bacteria</taxon>
        <taxon>Pseudomonadati</taxon>
        <taxon>Campylobacterota</taxon>
        <taxon>Epsilonproteobacteria</taxon>
        <taxon>Campylobacterales</taxon>
        <taxon>Campylobacteraceae</taxon>
        <taxon>Campylobacter</taxon>
    </lineage>
</organism>
<dbReference type="RefSeq" id="WP_054196172.1">
    <property type="nucleotide sequence ID" value="NZ_CP012541.1"/>
</dbReference>
<evidence type="ECO:0000256" key="1">
    <source>
        <dbReference type="SAM" id="MobiDB-lite"/>
    </source>
</evidence>
<dbReference type="KEGG" id="ccoc:CCON33237_0394"/>
<sequence>MAKEAGVVKFISGKAVAIDQNGNERELKVGDILYMGESIKTSDAADKITIVSNNGKEITIVGNDTLALNQSTIGAEGLADVSDLQNAILNGGDLTKLEETAAGGNTAAGGGDGVSLSDAKFAEGGHYSNINATYRNLSDTNRAFASYDSPISGYNGGDDTIIPSNPLVTFISDLNNDGTLSRVEHARDTNLNTSKVLITIPNDGTVRAGDILNITITKPDGNTENKTIPITPTIISNGYQFDAPIQTGKISKVDATITNFQGNVSGRSEDSVTSSGFSAPEVKFTEDNSPDNNLLTYTENAKDGKLNETPVLITVKDVIVGDMLHVTLTKPDGTTEVRNVSIDQNIIDNGYKIDNMPVEHGKPSKVEAYVADSTNTMRSATASDSTTLDVKPTLKFTEDTDDNIYLYDNENKQDNDFRSTTVEITLPKDVVIGDKIVITYTDPLTKQDTTKEISLTQEMIDNQKVNTSLPIFPDVKTSASVHVVDKNNVRKSEESDQDSVMPIGRNLEMTLPEEKTLHEISRQESTDDNEVNKTTARITLPNKIDNGDKLTLTITGPDPDDPVNNPSKTYTREFTIHMDSKGAVTSVTENGTSNVLTPIKSGDNQYTIDVSGIQLKHGEDTTIKAKVTNLNPNRHTSINESEVSASLEYVKKPEVIFGEANGTRSMSREQAISDHDLNSTTVTIKLPKNAVSGDKLTVTIKEPNEATAREIKYTIGKDNNGKFFVKDSDGNKIDTETDGRSFKISGIKTATGLETKVTAEIKDKDGIQHAEDASTVTISNINDMAVYFKEDADRNVSLTRAESKDADGDLHKTTVVVKVPNNVIAGDVVNVTINNGTSTETKKYSVISNVNGEIKLGLEHVKDDGTKETIDITTNATKNNEIEIPGVKIIAGKTINVTTETTDASGGKKAEAQNHNTLEKLHEDMEITFEKDTNNDGILGSAEATGATTIATIKLPSNFVLGDKLIVESHNEDTPNNKTTKTYEIVKDNNGKLIAKNGSEELDITDDADSNKVVKYTLGLTEDHKTIINAKVTDNTGADKVETNSDITLDAQGSGSGTGFRLFIDEDKDRNGVLNRDEAMKDGKLNTTSATLQIPTTVNSGDIIKVKVNGGAEKTYTVDSNDGTNVTIKDAGGSLVALEPGNKLKISDVHIDKDHPAVVEATINGVTKTAKATLESVDTKNLKIEFVEDNASRDNVIDRDEAILDNDIKKTIISVQVPHNVTNGDKVAVTIKEPQANGTTGSRTITYTVSKTANGKISLTDDTTHVTTQLANNTIKIPGVAMLPGRETSAVATITNGAETTTSSEAKAKLAPLSEAGLSVSIVADKNDNGIISRDESGSKISKVHVSIPGSVIAGDKIDVKITNPNGSILTKHYEVMGKDVNGKITLKNLDDNSQQTLGRDNPLDLDATIAVDKETKAEVTLTDTFGESKTVSDTAHAEIDAIRGIMFNKDIKTSESGERSTTVKVYLNEDARNGDTVEFKYTDPDNHHALTKTATHTLSAEDITKGVFEQSLDINARSAYDLEVKATLKTSDSDGLVSKSYEPYDKSLHINVQNYTVKFDASKDMKGGEGNDTLVFDGDKVNFNNIRNLDSKVESFENIELKGKTEIKELNAQNILDITDNHDTVLKIKGGDVDANGNKITKVDLGGKWNPEHSNDTNGFKGYSSIDQINGKTIHIQIDDKIHTDL</sequence>
<accession>A0A0M4TLY0</accession>
<dbReference type="InterPro" id="IPR047777">
    <property type="entry name" value="LapA-like_RM"/>
</dbReference>
<feature type="region of interest" description="Disordered" evidence="1">
    <location>
        <begin position="265"/>
        <end position="290"/>
    </location>
</feature>
<feature type="compositionally biased region" description="Polar residues" evidence="1">
    <location>
        <begin position="265"/>
        <end position="277"/>
    </location>
</feature>
<protein>
    <submittedName>
        <fullName evidence="2">Uncharacterized protein</fullName>
    </submittedName>
</protein>
<dbReference type="GeneID" id="28662063"/>
<dbReference type="EMBL" id="CP012541">
    <property type="protein sequence ID" value="ALF47101.1"/>
    <property type="molecule type" value="Genomic_DNA"/>
</dbReference>
<evidence type="ECO:0000313" key="2">
    <source>
        <dbReference type="EMBL" id="ALF47101.1"/>
    </source>
</evidence>
<reference evidence="3" key="1">
    <citation type="submission" date="2015-08" db="EMBL/GenBank/DDBJ databases">
        <title>Comparative genomics of the Campylobacter concisus group.</title>
        <authorList>
            <person name="Miller W.G."/>
            <person name="Yee E."/>
            <person name="Chapman M.H."/>
            <person name="Huynh S."/>
            <person name="Bono J.L."/>
            <person name="On S.L.W."/>
            <person name="St Leger J."/>
            <person name="Foster G."/>
            <person name="Parker C.T."/>
        </authorList>
    </citation>
    <scope>NUCLEOTIDE SEQUENCE [LARGE SCALE GENOMIC DNA]</scope>
    <source>
        <strain evidence="3">ATCC 33237</strain>
    </source>
</reference>
<name>A0A0M4TLY0_9BACT</name>
<dbReference type="NCBIfam" id="NF033682">
    <property type="entry name" value="retention_LapA"/>
    <property type="match status" value="1"/>
</dbReference>
<gene>
    <name evidence="2" type="ORF">CCON33237_0394</name>
</gene>
<dbReference type="PATRIC" id="fig|199.248.peg.418"/>
<proteinExistence type="predicted"/>
<evidence type="ECO:0000313" key="3">
    <source>
        <dbReference type="Proteomes" id="UP000066049"/>
    </source>
</evidence>
<dbReference type="Proteomes" id="UP000066049">
    <property type="component" value="Chromosome"/>
</dbReference>